<evidence type="ECO:0000313" key="1">
    <source>
        <dbReference type="EMBL" id="GAA2701212.1"/>
    </source>
</evidence>
<reference evidence="2" key="1">
    <citation type="journal article" date="2019" name="Int. J. Syst. Evol. Microbiol.">
        <title>The Global Catalogue of Microorganisms (GCM) 10K type strain sequencing project: providing services to taxonomists for standard genome sequencing and annotation.</title>
        <authorList>
            <consortium name="The Broad Institute Genomics Platform"/>
            <consortium name="The Broad Institute Genome Sequencing Center for Infectious Disease"/>
            <person name="Wu L."/>
            <person name="Ma J."/>
        </authorList>
    </citation>
    <scope>NUCLEOTIDE SEQUENCE [LARGE SCALE GENOMIC DNA]</scope>
    <source>
        <strain evidence="2">JCM 6835</strain>
    </source>
</reference>
<organism evidence="1 2">
    <name type="scientific">Nonomuraea recticatena</name>
    <dbReference type="NCBI Taxonomy" id="46178"/>
    <lineage>
        <taxon>Bacteria</taxon>
        <taxon>Bacillati</taxon>
        <taxon>Actinomycetota</taxon>
        <taxon>Actinomycetes</taxon>
        <taxon>Streptosporangiales</taxon>
        <taxon>Streptosporangiaceae</taxon>
        <taxon>Nonomuraea</taxon>
    </lineage>
</organism>
<dbReference type="Proteomes" id="UP001501666">
    <property type="component" value="Unassembled WGS sequence"/>
</dbReference>
<gene>
    <name evidence="1" type="ORF">GCM10010412_098820</name>
</gene>
<name>A0ABP6FTS5_9ACTN</name>
<protein>
    <submittedName>
        <fullName evidence="1">Uncharacterized protein</fullName>
    </submittedName>
</protein>
<dbReference type="EMBL" id="BAAATE010000065">
    <property type="protein sequence ID" value="GAA2701212.1"/>
    <property type="molecule type" value="Genomic_DNA"/>
</dbReference>
<dbReference type="RefSeq" id="WP_379506937.1">
    <property type="nucleotide sequence ID" value="NZ_JBHTEV010000002.1"/>
</dbReference>
<comment type="caution">
    <text evidence="1">The sequence shown here is derived from an EMBL/GenBank/DDBJ whole genome shotgun (WGS) entry which is preliminary data.</text>
</comment>
<sequence length="108" mass="11837">MARGLRADHGPRLHPISPAVTDAALTRNYEDGPLYATASLVTDRPTSLPKGLHSWWGRPEELGNFYMPEGRDLAKRSFAVTATKLMFLVPVAGLPVPPSDLMPSLRRS</sequence>
<keyword evidence="2" id="KW-1185">Reference proteome</keyword>
<evidence type="ECO:0000313" key="2">
    <source>
        <dbReference type="Proteomes" id="UP001501666"/>
    </source>
</evidence>
<accession>A0ABP6FTS5</accession>
<proteinExistence type="predicted"/>